<protein>
    <submittedName>
        <fullName evidence="1">Uncharacterized protein</fullName>
    </submittedName>
</protein>
<evidence type="ECO:0000313" key="1">
    <source>
        <dbReference type="EMBL" id="MPM77316.1"/>
    </source>
</evidence>
<proteinExistence type="predicted"/>
<organism evidence="1">
    <name type="scientific">bioreactor metagenome</name>
    <dbReference type="NCBI Taxonomy" id="1076179"/>
    <lineage>
        <taxon>unclassified sequences</taxon>
        <taxon>metagenomes</taxon>
        <taxon>ecological metagenomes</taxon>
    </lineage>
</organism>
<dbReference type="AlphaFoldDB" id="A0A645CK30"/>
<gene>
    <name evidence="1" type="ORF">SDC9_124319</name>
</gene>
<reference evidence="1" key="1">
    <citation type="submission" date="2019-08" db="EMBL/GenBank/DDBJ databases">
        <authorList>
            <person name="Kucharzyk K."/>
            <person name="Murdoch R.W."/>
            <person name="Higgins S."/>
            <person name="Loffler F."/>
        </authorList>
    </citation>
    <scope>NUCLEOTIDE SEQUENCE</scope>
</reference>
<name>A0A645CK30_9ZZZZ</name>
<dbReference type="EMBL" id="VSSQ01027865">
    <property type="protein sequence ID" value="MPM77316.1"/>
    <property type="molecule type" value="Genomic_DNA"/>
</dbReference>
<comment type="caution">
    <text evidence="1">The sequence shown here is derived from an EMBL/GenBank/DDBJ whole genome shotgun (WGS) entry which is preliminary data.</text>
</comment>
<sequence>MAAALEDQHHVIGRAAAGAGEHRLHRARSQILAAVLRIGGIGRTIHRQDMAAARLCHKAHS</sequence>
<accession>A0A645CK30</accession>